<reference evidence="5 6" key="1">
    <citation type="submission" date="2020-07" db="EMBL/GenBank/DDBJ databases">
        <title>MOT database genomes.</title>
        <authorList>
            <person name="Joseph S."/>
            <person name="Aduse-Opoku J."/>
            <person name="Hashim A."/>
            <person name="Wade W."/>
            <person name="Curtis M."/>
        </authorList>
    </citation>
    <scope>NUCLEOTIDE SEQUENCE [LARGE SCALE GENOMIC DNA]</scope>
    <source>
        <strain evidence="5 6">DSM 100099</strain>
    </source>
</reference>
<dbReference type="InterPro" id="IPR002645">
    <property type="entry name" value="STAS_dom"/>
</dbReference>
<evidence type="ECO:0000313" key="5">
    <source>
        <dbReference type="EMBL" id="NYS92086.1"/>
    </source>
</evidence>
<dbReference type="NCBIfam" id="TIGR00377">
    <property type="entry name" value="ant_ant_sig"/>
    <property type="match status" value="1"/>
</dbReference>
<dbReference type="InterPro" id="IPR003658">
    <property type="entry name" value="Anti-sigma_ant"/>
</dbReference>
<dbReference type="SUPFAM" id="SSF52091">
    <property type="entry name" value="SpoIIaa-like"/>
    <property type="match status" value="1"/>
</dbReference>
<evidence type="ECO:0000313" key="6">
    <source>
        <dbReference type="Proteomes" id="UP000561011"/>
    </source>
</evidence>
<evidence type="ECO:0000256" key="2">
    <source>
        <dbReference type="RuleBase" id="RU003749"/>
    </source>
</evidence>
<proteinExistence type="inferred from homology"/>
<dbReference type="EMBL" id="JACBYE010000001">
    <property type="protein sequence ID" value="NYS92086.1"/>
    <property type="molecule type" value="Genomic_DNA"/>
</dbReference>
<comment type="caution">
    <text evidence="5">The sequence shown here is derived from an EMBL/GenBank/DDBJ whole genome shotgun (WGS) entry which is preliminary data.</text>
</comment>
<name>A0A853ENM8_9MICO</name>
<dbReference type="Gene3D" id="3.30.750.24">
    <property type="entry name" value="STAS domain"/>
    <property type="match status" value="1"/>
</dbReference>
<organism evidence="5 6">
    <name type="scientific">Sanguibacter inulinus</name>
    <dbReference type="NCBI Taxonomy" id="60922"/>
    <lineage>
        <taxon>Bacteria</taxon>
        <taxon>Bacillati</taxon>
        <taxon>Actinomycetota</taxon>
        <taxon>Actinomycetes</taxon>
        <taxon>Micrococcales</taxon>
        <taxon>Sanguibacteraceae</taxon>
        <taxon>Sanguibacter</taxon>
    </lineage>
</organism>
<dbReference type="Proteomes" id="UP000561011">
    <property type="component" value="Unassembled WGS sequence"/>
</dbReference>
<evidence type="ECO:0000259" key="4">
    <source>
        <dbReference type="PROSITE" id="PS50801"/>
    </source>
</evidence>
<comment type="similarity">
    <text evidence="1 2">Belongs to the anti-sigma-factor antagonist family.</text>
</comment>
<dbReference type="Pfam" id="PF01740">
    <property type="entry name" value="STAS"/>
    <property type="match status" value="1"/>
</dbReference>
<feature type="domain" description="STAS" evidence="4">
    <location>
        <begin position="24"/>
        <end position="125"/>
    </location>
</feature>
<keyword evidence="6" id="KW-1185">Reference proteome</keyword>
<gene>
    <name evidence="5" type="ORF">HZZ10_00835</name>
</gene>
<feature type="region of interest" description="Disordered" evidence="3">
    <location>
        <begin position="1"/>
        <end position="22"/>
    </location>
</feature>
<dbReference type="PROSITE" id="PS50801">
    <property type="entry name" value="STAS"/>
    <property type="match status" value="1"/>
</dbReference>
<dbReference type="GO" id="GO:0043856">
    <property type="term" value="F:anti-sigma factor antagonist activity"/>
    <property type="evidence" value="ECO:0007669"/>
    <property type="project" value="InterPro"/>
</dbReference>
<dbReference type="PANTHER" id="PTHR33495">
    <property type="entry name" value="ANTI-SIGMA FACTOR ANTAGONIST TM_1081-RELATED-RELATED"/>
    <property type="match status" value="1"/>
</dbReference>
<accession>A0A853ENM8</accession>
<sequence>MNDTHPSTPFDRTESSITCGPDGGKTVVTLRGEIDAALRDQAGEAMVTVVVQNAPVVIDVGAVSFIDSSGLAFLVQLHRLCSESALDLELLDPSDNLLELIEVLGMGDQFRVRRSESSDSLAAGA</sequence>
<evidence type="ECO:0000256" key="1">
    <source>
        <dbReference type="ARBA" id="ARBA00009013"/>
    </source>
</evidence>
<dbReference type="InterPro" id="IPR036513">
    <property type="entry name" value="STAS_dom_sf"/>
</dbReference>
<dbReference type="CDD" id="cd07043">
    <property type="entry name" value="STAS_anti-anti-sigma_factors"/>
    <property type="match status" value="1"/>
</dbReference>
<protein>
    <recommendedName>
        <fullName evidence="2">Anti-sigma factor antagonist</fullName>
    </recommendedName>
</protein>
<dbReference type="RefSeq" id="WP_056135029.1">
    <property type="nucleotide sequence ID" value="NZ_JACBYE010000001.1"/>
</dbReference>
<evidence type="ECO:0000256" key="3">
    <source>
        <dbReference type="SAM" id="MobiDB-lite"/>
    </source>
</evidence>
<dbReference type="AlphaFoldDB" id="A0A853ENM8"/>
<dbReference type="PANTHER" id="PTHR33495:SF2">
    <property type="entry name" value="ANTI-SIGMA FACTOR ANTAGONIST TM_1081-RELATED"/>
    <property type="match status" value="1"/>
</dbReference>